<feature type="compositionally biased region" description="Polar residues" evidence="1">
    <location>
        <begin position="131"/>
        <end position="166"/>
    </location>
</feature>
<feature type="region of interest" description="Disordered" evidence="1">
    <location>
        <begin position="128"/>
        <end position="292"/>
    </location>
</feature>
<evidence type="ECO:0000313" key="3">
    <source>
        <dbReference type="Proteomes" id="UP000235786"/>
    </source>
</evidence>
<feature type="compositionally biased region" description="Polar residues" evidence="1">
    <location>
        <begin position="190"/>
        <end position="248"/>
    </location>
</feature>
<dbReference type="AlphaFoldDB" id="A0A2J6QS53"/>
<evidence type="ECO:0000313" key="2">
    <source>
        <dbReference type="EMBL" id="PMD29091.1"/>
    </source>
</evidence>
<feature type="region of interest" description="Disordered" evidence="1">
    <location>
        <begin position="686"/>
        <end position="708"/>
    </location>
</feature>
<feature type="compositionally biased region" description="Low complexity" evidence="1">
    <location>
        <begin position="251"/>
        <end position="280"/>
    </location>
</feature>
<feature type="region of interest" description="Disordered" evidence="1">
    <location>
        <begin position="93"/>
        <end position="114"/>
    </location>
</feature>
<feature type="region of interest" description="Disordered" evidence="1">
    <location>
        <begin position="459"/>
        <end position="496"/>
    </location>
</feature>
<reference evidence="2 3" key="1">
    <citation type="submission" date="2016-04" db="EMBL/GenBank/DDBJ databases">
        <title>A degradative enzymes factory behind the ericoid mycorrhizal symbiosis.</title>
        <authorList>
            <consortium name="DOE Joint Genome Institute"/>
            <person name="Martino E."/>
            <person name="Morin E."/>
            <person name="Grelet G."/>
            <person name="Kuo A."/>
            <person name="Kohler A."/>
            <person name="Daghino S."/>
            <person name="Barry K."/>
            <person name="Choi C."/>
            <person name="Cichocki N."/>
            <person name="Clum A."/>
            <person name="Copeland A."/>
            <person name="Hainaut M."/>
            <person name="Haridas S."/>
            <person name="Labutti K."/>
            <person name="Lindquist E."/>
            <person name="Lipzen A."/>
            <person name="Khouja H.-R."/>
            <person name="Murat C."/>
            <person name="Ohm R."/>
            <person name="Olson A."/>
            <person name="Spatafora J."/>
            <person name="Veneault-Fourrey C."/>
            <person name="Henrissat B."/>
            <person name="Grigoriev I."/>
            <person name="Martin F."/>
            <person name="Perotto S."/>
        </authorList>
    </citation>
    <scope>NUCLEOTIDE SEQUENCE [LARGE SCALE GENOMIC DNA]</scope>
    <source>
        <strain evidence="2 3">F</strain>
    </source>
</reference>
<feature type="compositionally biased region" description="Polar residues" evidence="1">
    <location>
        <begin position="281"/>
        <end position="292"/>
    </location>
</feature>
<protein>
    <recommendedName>
        <fullName evidence="4">WW domain-containing protein</fullName>
    </recommendedName>
</protein>
<keyword evidence="3" id="KW-1185">Reference proteome</keyword>
<feature type="compositionally biased region" description="Polar residues" evidence="1">
    <location>
        <begin position="481"/>
        <end position="490"/>
    </location>
</feature>
<dbReference type="OrthoDB" id="3558297at2759"/>
<name>A0A2J6QS53_HYAVF</name>
<dbReference type="EMBL" id="KZ613978">
    <property type="protein sequence ID" value="PMD29091.1"/>
    <property type="molecule type" value="Genomic_DNA"/>
</dbReference>
<evidence type="ECO:0008006" key="4">
    <source>
        <dbReference type="Google" id="ProtNLM"/>
    </source>
</evidence>
<feature type="region of interest" description="Disordered" evidence="1">
    <location>
        <begin position="511"/>
        <end position="543"/>
    </location>
</feature>
<feature type="compositionally biased region" description="Basic residues" evidence="1">
    <location>
        <begin position="459"/>
        <end position="470"/>
    </location>
</feature>
<proteinExistence type="predicted"/>
<gene>
    <name evidence="2" type="ORF">L207DRAFT_263356</name>
</gene>
<organism evidence="2 3">
    <name type="scientific">Hyaloscypha variabilis (strain UAMH 11265 / GT02V1 / F)</name>
    <name type="common">Meliniomyces variabilis</name>
    <dbReference type="NCBI Taxonomy" id="1149755"/>
    <lineage>
        <taxon>Eukaryota</taxon>
        <taxon>Fungi</taxon>
        <taxon>Dikarya</taxon>
        <taxon>Ascomycota</taxon>
        <taxon>Pezizomycotina</taxon>
        <taxon>Leotiomycetes</taxon>
        <taxon>Helotiales</taxon>
        <taxon>Hyaloscyphaceae</taxon>
        <taxon>Hyaloscypha</taxon>
        <taxon>Hyaloscypha variabilis</taxon>
    </lineage>
</organism>
<accession>A0A2J6QS53</accession>
<dbReference type="Proteomes" id="UP000235786">
    <property type="component" value="Unassembled WGS sequence"/>
</dbReference>
<evidence type="ECO:0000256" key="1">
    <source>
        <dbReference type="SAM" id="MobiDB-lite"/>
    </source>
</evidence>
<feature type="compositionally biased region" description="Polar residues" evidence="1">
    <location>
        <begin position="511"/>
        <end position="532"/>
    </location>
</feature>
<sequence length="708" mass="75553">MLRDVTSHPTDHSMVFISNLILQPCDPRTLPSVDAIMAVQLQITLPLDWASDFDQVAERWYFFHRPSGYCQYLLPKSGDEVTRAAELVPRLPARPVNNVQSSTTTNGATYTGGGMGQSTVTSVVVQQTQSNAPTRTTSQVLQREVSSLQQTQQAQLEGGNTQSGPTSAGPALQRPSGSITRKPLRKPLPRQSSAPVQQQSQTPVAQRQDSQISPRTSISQESISGHMGQSQETLVASPRSSMSGTSIAEVQMQQAQQQHMGSSRSSISQTSTQDSLLQQSNPQSIYSPRSSISQNSVLEVPLQRTVSEPIPPHQSYNPQYASPVVQRPGITPIPEWTDTPVESGPSASFKNQGVSSWAEEFEESPRSTTQFHSPWSSSSRPKLANRLSTSAISLTKKSIEVSKKSYEASKGYVKAHPGKTTAIAGGIVGGIGVVASACGADGLSDAVAASKVYLNVKRAQQRKRVSHGAHHGQPQHAPATTAPNSVSSPVTHGPSAQEVAHELFKIMQQQGQLPTPGQNPALQNNSGQFPNQATPPNPQFPAQQYFPQQYTQPQLVPQPLFVQSSPSTTNPLFTLPSAQALPQPPSPSILAYQPPSPTSSIPLNALTLSQFPTPPLSLSGPPSPTFLPLNTLAITPDQSTLTYDQFLQEQTSTAIANQAILNSQAFTTSLTGQDMFVPGDLAAMPVPGDDGDYSDGGGGSDCGDGYSF</sequence>